<dbReference type="InterPro" id="IPR050078">
    <property type="entry name" value="Ribosomal_L11_MeTrfase_PrmA"/>
</dbReference>
<evidence type="ECO:0000256" key="2">
    <source>
        <dbReference type="ARBA" id="ARBA00022490"/>
    </source>
</evidence>
<keyword evidence="3 6" id="KW-0489">Methyltransferase</keyword>
<feature type="binding site" evidence="6">
    <location>
        <position position="151"/>
    </location>
    <ligand>
        <name>S-adenosyl-L-methionine</name>
        <dbReference type="ChEBI" id="CHEBI:59789"/>
    </ligand>
</feature>
<dbReference type="Gene3D" id="3.40.50.150">
    <property type="entry name" value="Vaccinia Virus protein VP39"/>
    <property type="match status" value="1"/>
</dbReference>
<dbReference type="KEGG" id="spii:G7077_05360"/>
<keyword evidence="8" id="KW-0687">Ribonucleoprotein</keyword>
<evidence type="ECO:0000256" key="5">
    <source>
        <dbReference type="ARBA" id="ARBA00022691"/>
    </source>
</evidence>
<evidence type="ECO:0000256" key="4">
    <source>
        <dbReference type="ARBA" id="ARBA00022679"/>
    </source>
</evidence>
<sequence>MQGLCRNEDQGARRTVGQGSRSQVSWRATVHCTRTQAESAPELDIEWPDDPPVLVADEPDPAKPDDWLLHAYFDHEPGTGELAILASLGTSQPQLEALGEQDWVTMSQQGLEPIRAGRFFVHTPTHAPLGGAINFEIDAGLAFGTGQHATTKGCMEALDSLERNGCRFANIADIGTGTGLLAFAGLALWPEAKCIATDIDPISIDVTRDNAAINRVKVGQHAGELLVAVADGMDSPLLAARAPFDLLIANILAGPLIDLAPDFAKALSPGATVILAGLLDTQVDAVVRAYETQGLRSQSRGKGEWPVLQLMAPASA</sequence>
<evidence type="ECO:0000256" key="1">
    <source>
        <dbReference type="ARBA" id="ARBA00009741"/>
    </source>
</evidence>
<dbReference type="EC" id="2.1.1.-" evidence="6"/>
<dbReference type="EMBL" id="CP049869">
    <property type="protein sequence ID" value="QIK79955.1"/>
    <property type="molecule type" value="Genomic_DNA"/>
</dbReference>
<comment type="similarity">
    <text evidence="1 6">Belongs to the methyltransferase superfamily. PrmA family.</text>
</comment>
<keyword evidence="8" id="KW-0689">Ribosomal protein</keyword>
<feature type="compositionally biased region" description="Polar residues" evidence="7">
    <location>
        <begin position="17"/>
        <end position="29"/>
    </location>
</feature>
<dbReference type="InterPro" id="IPR004498">
    <property type="entry name" value="Ribosomal_PrmA_MeTrfase"/>
</dbReference>
<keyword evidence="9" id="KW-1185">Reference proteome</keyword>
<dbReference type="InterPro" id="IPR029063">
    <property type="entry name" value="SAM-dependent_MTases_sf"/>
</dbReference>
<dbReference type="Pfam" id="PF06325">
    <property type="entry name" value="PrmA"/>
    <property type="match status" value="1"/>
</dbReference>
<dbReference type="PANTHER" id="PTHR43648:SF1">
    <property type="entry name" value="ELECTRON TRANSFER FLAVOPROTEIN BETA SUBUNIT LYSINE METHYLTRANSFERASE"/>
    <property type="match status" value="1"/>
</dbReference>
<name>A0A6G7YT83_9SPHN</name>
<dbReference type="HAMAP" id="MF_00735">
    <property type="entry name" value="Methyltr_PrmA"/>
    <property type="match status" value="1"/>
</dbReference>
<keyword evidence="2 6" id="KW-0963">Cytoplasm</keyword>
<comment type="subcellular location">
    <subcellularLocation>
        <location evidence="6">Cytoplasm</location>
    </subcellularLocation>
</comment>
<comment type="function">
    <text evidence="6">Methylates ribosomal protein L11.</text>
</comment>
<feature type="compositionally biased region" description="Basic and acidic residues" evidence="7">
    <location>
        <begin position="1"/>
        <end position="12"/>
    </location>
</feature>
<gene>
    <name evidence="6" type="primary">prmA</name>
    <name evidence="8" type="ORF">G7077_05360</name>
</gene>
<accession>A0A6G7YT83</accession>
<protein>
    <recommendedName>
        <fullName evidence="6">Ribosomal protein L11 methyltransferase</fullName>
        <shortName evidence="6">L11 Mtase</shortName>
        <ecNumber evidence="6">2.1.1.-</ecNumber>
    </recommendedName>
</protein>
<keyword evidence="4 6" id="KW-0808">Transferase</keyword>
<dbReference type="PANTHER" id="PTHR43648">
    <property type="entry name" value="ELECTRON TRANSFER FLAVOPROTEIN BETA SUBUNIT LYSINE METHYLTRANSFERASE"/>
    <property type="match status" value="1"/>
</dbReference>
<dbReference type="GO" id="GO:0005840">
    <property type="term" value="C:ribosome"/>
    <property type="evidence" value="ECO:0007669"/>
    <property type="project" value="UniProtKB-KW"/>
</dbReference>
<dbReference type="GO" id="GO:0008276">
    <property type="term" value="F:protein methyltransferase activity"/>
    <property type="evidence" value="ECO:0007669"/>
    <property type="project" value="UniProtKB-UniRule"/>
</dbReference>
<reference evidence="8 9" key="1">
    <citation type="submission" date="2020-03" db="EMBL/GenBank/DDBJ databases">
        <title>Sphingomonas sp. nov., isolated from fish.</title>
        <authorList>
            <person name="Hyun D.-W."/>
            <person name="Bae J.-W."/>
        </authorList>
    </citation>
    <scope>NUCLEOTIDE SEQUENCE [LARGE SCALE GENOMIC DNA]</scope>
    <source>
        <strain evidence="8 9">HDW15B</strain>
    </source>
</reference>
<dbReference type="CDD" id="cd02440">
    <property type="entry name" value="AdoMet_MTases"/>
    <property type="match status" value="1"/>
</dbReference>
<keyword evidence="5 6" id="KW-0949">S-adenosyl-L-methionine</keyword>
<feature type="binding site" evidence="6">
    <location>
        <position position="175"/>
    </location>
    <ligand>
        <name>S-adenosyl-L-methionine</name>
        <dbReference type="ChEBI" id="CHEBI:59789"/>
    </ligand>
</feature>
<evidence type="ECO:0000256" key="3">
    <source>
        <dbReference type="ARBA" id="ARBA00022603"/>
    </source>
</evidence>
<feature type="region of interest" description="Disordered" evidence="7">
    <location>
        <begin position="1"/>
        <end position="29"/>
    </location>
</feature>
<proteinExistence type="inferred from homology"/>
<feature type="binding site" evidence="6">
    <location>
        <position position="250"/>
    </location>
    <ligand>
        <name>S-adenosyl-L-methionine</name>
        <dbReference type="ChEBI" id="CHEBI:59789"/>
    </ligand>
</feature>
<dbReference type="GO" id="GO:0005737">
    <property type="term" value="C:cytoplasm"/>
    <property type="evidence" value="ECO:0007669"/>
    <property type="project" value="UniProtKB-SubCell"/>
</dbReference>
<evidence type="ECO:0000256" key="6">
    <source>
        <dbReference type="HAMAP-Rule" id="MF_00735"/>
    </source>
</evidence>
<dbReference type="AlphaFoldDB" id="A0A6G7YT83"/>
<organism evidence="8 9">
    <name type="scientific">Sphingomonas piscis</name>
    <dbReference type="NCBI Taxonomy" id="2714943"/>
    <lineage>
        <taxon>Bacteria</taxon>
        <taxon>Pseudomonadati</taxon>
        <taxon>Pseudomonadota</taxon>
        <taxon>Alphaproteobacteria</taxon>
        <taxon>Sphingomonadales</taxon>
        <taxon>Sphingomonadaceae</taxon>
        <taxon>Sphingomonas</taxon>
    </lineage>
</organism>
<evidence type="ECO:0000313" key="9">
    <source>
        <dbReference type="Proteomes" id="UP000503222"/>
    </source>
</evidence>
<dbReference type="GO" id="GO:0032259">
    <property type="term" value="P:methylation"/>
    <property type="evidence" value="ECO:0007669"/>
    <property type="project" value="UniProtKB-KW"/>
</dbReference>
<dbReference type="Proteomes" id="UP000503222">
    <property type="component" value="Chromosome"/>
</dbReference>
<evidence type="ECO:0000256" key="7">
    <source>
        <dbReference type="SAM" id="MobiDB-lite"/>
    </source>
</evidence>
<feature type="binding site" evidence="6">
    <location>
        <position position="198"/>
    </location>
    <ligand>
        <name>S-adenosyl-L-methionine</name>
        <dbReference type="ChEBI" id="CHEBI:59789"/>
    </ligand>
</feature>
<comment type="catalytic activity">
    <reaction evidence="6">
        <text>L-lysyl-[protein] + 3 S-adenosyl-L-methionine = N(6),N(6),N(6)-trimethyl-L-lysyl-[protein] + 3 S-adenosyl-L-homocysteine + 3 H(+)</text>
        <dbReference type="Rhea" id="RHEA:54192"/>
        <dbReference type="Rhea" id="RHEA-COMP:9752"/>
        <dbReference type="Rhea" id="RHEA-COMP:13826"/>
        <dbReference type="ChEBI" id="CHEBI:15378"/>
        <dbReference type="ChEBI" id="CHEBI:29969"/>
        <dbReference type="ChEBI" id="CHEBI:57856"/>
        <dbReference type="ChEBI" id="CHEBI:59789"/>
        <dbReference type="ChEBI" id="CHEBI:61961"/>
    </reaction>
</comment>
<dbReference type="SUPFAM" id="SSF53335">
    <property type="entry name" value="S-adenosyl-L-methionine-dependent methyltransferases"/>
    <property type="match status" value="1"/>
</dbReference>
<evidence type="ECO:0000313" key="8">
    <source>
        <dbReference type="EMBL" id="QIK79955.1"/>
    </source>
</evidence>